<dbReference type="Proteomes" id="UP000007266">
    <property type="component" value="Linkage group 7"/>
</dbReference>
<reference evidence="2 3" key="2">
    <citation type="journal article" date="2010" name="Nucleic Acids Res.">
        <title>BeetleBase in 2010: revisions to provide comprehensive genomic information for Tribolium castaneum.</title>
        <authorList>
            <person name="Kim H.S."/>
            <person name="Murphy T."/>
            <person name="Xia J."/>
            <person name="Caragea D."/>
            <person name="Park Y."/>
            <person name="Beeman R.W."/>
            <person name="Lorenzen M.D."/>
            <person name="Butcher S."/>
            <person name="Manak J.R."/>
            <person name="Brown S.J."/>
        </authorList>
    </citation>
    <scope>GENOME REANNOTATION</scope>
    <source>
        <strain evidence="2 3">Georgia GA2</strain>
    </source>
</reference>
<feature type="compositionally biased region" description="Basic and acidic residues" evidence="1">
    <location>
        <begin position="675"/>
        <end position="684"/>
    </location>
</feature>
<evidence type="ECO:0000313" key="2">
    <source>
        <dbReference type="EMBL" id="KYB26292.1"/>
    </source>
</evidence>
<feature type="compositionally biased region" description="Basic and acidic residues" evidence="1">
    <location>
        <begin position="705"/>
        <end position="716"/>
    </location>
</feature>
<accession>A0A139WEE7</accession>
<feature type="compositionally biased region" description="Basic and acidic residues" evidence="1">
    <location>
        <begin position="53"/>
        <end position="70"/>
    </location>
</feature>
<feature type="region of interest" description="Disordered" evidence="1">
    <location>
        <begin position="574"/>
        <end position="725"/>
    </location>
</feature>
<dbReference type="AlphaFoldDB" id="A0A139WEE7"/>
<feature type="compositionally biased region" description="Polar residues" evidence="1">
    <location>
        <begin position="370"/>
        <end position="384"/>
    </location>
</feature>
<reference evidence="2 3" key="1">
    <citation type="journal article" date="2008" name="Nature">
        <title>The genome of the model beetle and pest Tribolium castaneum.</title>
        <authorList>
            <consortium name="Tribolium Genome Sequencing Consortium"/>
            <person name="Richards S."/>
            <person name="Gibbs R.A."/>
            <person name="Weinstock G.M."/>
            <person name="Brown S.J."/>
            <person name="Denell R."/>
            <person name="Beeman R.W."/>
            <person name="Gibbs R."/>
            <person name="Beeman R.W."/>
            <person name="Brown S.J."/>
            <person name="Bucher G."/>
            <person name="Friedrich M."/>
            <person name="Grimmelikhuijzen C.J."/>
            <person name="Klingler M."/>
            <person name="Lorenzen M."/>
            <person name="Richards S."/>
            <person name="Roth S."/>
            <person name="Schroder R."/>
            <person name="Tautz D."/>
            <person name="Zdobnov E.M."/>
            <person name="Muzny D."/>
            <person name="Gibbs R.A."/>
            <person name="Weinstock G.M."/>
            <person name="Attaway T."/>
            <person name="Bell S."/>
            <person name="Buhay C.J."/>
            <person name="Chandrabose M.N."/>
            <person name="Chavez D."/>
            <person name="Clerk-Blankenburg K.P."/>
            <person name="Cree A."/>
            <person name="Dao M."/>
            <person name="Davis C."/>
            <person name="Chacko J."/>
            <person name="Dinh H."/>
            <person name="Dugan-Rocha S."/>
            <person name="Fowler G."/>
            <person name="Garner T.T."/>
            <person name="Garnes J."/>
            <person name="Gnirke A."/>
            <person name="Hawes A."/>
            <person name="Hernandez J."/>
            <person name="Hines S."/>
            <person name="Holder M."/>
            <person name="Hume J."/>
            <person name="Jhangiani S.N."/>
            <person name="Joshi V."/>
            <person name="Khan Z.M."/>
            <person name="Jackson L."/>
            <person name="Kovar C."/>
            <person name="Kowis A."/>
            <person name="Lee S."/>
            <person name="Lewis L.R."/>
            <person name="Margolis J."/>
            <person name="Morgan M."/>
            <person name="Nazareth L.V."/>
            <person name="Nguyen N."/>
            <person name="Okwuonu G."/>
            <person name="Parker D."/>
            <person name="Richards S."/>
            <person name="Ruiz S.J."/>
            <person name="Santibanez J."/>
            <person name="Savard J."/>
            <person name="Scherer S.E."/>
            <person name="Schneider B."/>
            <person name="Sodergren E."/>
            <person name="Tautz D."/>
            <person name="Vattahil S."/>
            <person name="Villasana D."/>
            <person name="White C.S."/>
            <person name="Wright R."/>
            <person name="Park Y."/>
            <person name="Beeman R.W."/>
            <person name="Lord J."/>
            <person name="Oppert B."/>
            <person name="Lorenzen M."/>
            <person name="Brown S."/>
            <person name="Wang L."/>
            <person name="Savard J."/>
            <person name="Tautz D."/>
            <person name="Richards S."/>
            <person name="Weinstock G."/>
            <person name="Gibbs R.A."/>
            <person name="Liu Y."/>
            <person name="Worley K."/>
            <person name="Weinstock G."/>
            <person name="Elsik C.G."/>
            <person name="Reese J.T."/>
            <person name="Elhaik E."/>
            <person name="Landan G."/>
            <person name="Graur D."/>
            <person name="Arensburger P."/>
            <person name="Atkinson P."/>
            <person name="Beeman R.W."/>
            <person name="Beidler J."/>
            <person name="Brown S.J."/>
            <person name="Demuth J.P."/>
            <person name="Drury D.W."/>
            <person name="Du Y.Z."/>
            <person name="Fujiwara H."/>
            <person name="Lorenzen M."/>
            <person name="Maselli V."/>
            <person name="Osanai M."/>
            <person name="Park Y."/>
            <person name="Robertson H.M."/>
            <person name="Tu Z."/>
            <person name="Wang J.J."/>
            <person name="Wang S."/>
            <person name="Richards S."/>
            <person name="Song H."/>
            <person name="Zhang L."/>
            <person name="Sodergren E."/>
            <person name="Werner D."/>
            <person name="Stanke M."/>
            <person name="Morgenstern B."/>
            <person name="Solovyev V."/>
            <person name="Kosarev P."/>
            <person name="Brown G."/>
            <person name="Chen H.C."/>
            <person name="Ermolaeva O."/>
            <person name="Hlavina W."/>
            <person name="Kapustin Y."/>
            <person name="Kiryutin B."/>
            <person name="Kitts P."/>
            <person name="Maglott D."/>
            <person name="Pruitt K."/>
            <person name="Sapojnikov V."/>
            <person name="Souvorov A."/>
            <person name="Mackey A.J."/>
            <person name="Waterhouse R.M."/>
            <person name="Wyder S."/>
            <person name="Zdobnov E.M."/>
            <person name="Zdobnov E.M."/>
            <person name="Wyder S."/>
            <person name="Kriventseva E.V."/>
            <person name="Kadowaki T."/>
            <person name="Bork P."/>
            <person name="Aranda M."/>
            <person name="Bao R."/>
            <person name="Beermann A."/>
            <person name="Berns N."/>
            <person name="Bolognesi R."/>
            <person name="Bonneton F."/>
            <person name="Bopp D."/>
            <person name="Brown S.J."/>
            <person name="Bucher G."/>
            <person name="Butts T."/>
            <person name="Chaumot A."/>
            <person name="Denell R.E."/>
            <person name="Ferrier D.E."/>
            <person name="Friedrich M."/>
            <person name="Gordon C.M."/>
            <person name="Jindra M."/>
            <person name="Klingler M."/>
            <person name="Lan Q."/>
            <person name="Lattorff H.M."/>
            <person name="Laudet V."/>
            <person name="von Levetsow C."/>
            <person name="Liu Z."/>
            <person name="Lutz R."/>
            <person name="Lynch J.A."/>
            <person name="da Fonseca R.N."/>
            <person name="Posnien N."/>
            <person name="Reuter R."/>
            <person name="Roth S."/>
            <person name="Savard J."/>
            <person name="Schinko J.B."/>
            <person name="Schmitt C."/>
            <person name="Schoppmeier M."/>
            <person name="Schroder R."/>
            <person name="Shippy T.D."/>
            <person name="Simonnet F."/>
            <person name="Marques-Souza H."/>
            <person name="Tautz D."/>
            <person name="Tomoyasu Y."/>
            <person name="Trauner J."/>
            <person name="Van der Zee M."/>
            <person name="Vervoort M."/>
            <person name="Wittkopp N."/>
            <person name="Wimmer E.A."/>
            <person name="Yang X."/>
            <person name="Jones A.K."/>
            <person name="Sattelle D.B."/>
            <person name="Ebert P.R."/>
            <person name="Nelson D."/>
            <person name="Scott J.G."/>
            <person name="Beeman R.W."/>
            <person name="Muthukrishnan S."/>
            <person name="Kramer K.J."/>
            <person name="Arakane Y."/>
            <person name="Beeman R.W."/>
            <person name="Zhu Q."/>
            <person name="Hogenkamp D."/>
            <person name="Dixit R."/>
            <person name="Oppert B."/>
            <person name="Jiang H."/>
            <person name="Zou Z."/>
            <person name="Marshall J."/>
            <person name="Elpidina E."/>
            <person name="Vinokurov K."/>
            <person name="Oppert C."/>
            <person name="Zou Z."/>
            <person name="Evans J."/>
            <person name="Lu Z."/>
            <person name="Zhao P."/>
            <person name="Sumathipala N."/>
            <person name="Altincicek B."/>
            <person name="Vilcinskas A."/>
            <person name="Williams M."/>
            <person name="Hultmark D."/>
            <person name="Hetru C."/>
            <person name="Jiang H."/>
            <person name="Grimmelikhuijzen C.J."/>
            <person name="Hauser F."/>
            <person name="Cazzamali G."/>
            <person name="Williamson M."/>
            <person name="Park Y."/>
            <person name="Li B."/>
            <person name="Tanaka Y."/>
            <person name="Predel R."/>
            <person name="Neupert S."/>
            <person name="Schachtner J."/>
            <person name="Verleyen P."/>
            <person name="Raible F."/>
            <person name="Bork P."/>
            <person name="Friedrich M."/>
            <person name="Walden K.K."/>
            <person name="Robertson H.M."/>
            <person name="Angeli S."/>
            <person name="Foret S."/>
            <person name="Bucher G."/>
            <person name="Schuetz S."/>
            <person name="Maleszka R."/>
            <person name="Wimmer E.A."/>
            <person name="Beeman R.W."/>
            <person name="Lorenzen M."/>
            <person name="Tomoyasu Y."/>
            <person name="Miller S.C."/>
            <person name="Grossmann D."/>
            <person name="Bucher G."/>
        </authorList>
    </citation>
    <scope>NUCLEOTIDE SEQUENCE [LARGE SCALE GENOMIC DNA]</scope>
    <source>
        <strain evidence="2 3">Georgia GA2</strain>
    </source>
</reference>
<protein>
    <submittedName>
        <fullName evidence="2">Uncharacterized protein</fullName>
    </submittedName>
</protein>
<sequence>MLSYAVIYIAVFIFTCERYNAMDNQPLQSFGDHFFQQIVDSDNVKEPQFGPQRESDVLEERERVGKEENKENCPLKQKYSPCSSYEIKRNRRPFTKRELDEIGSLFVNHLFESDHEFSDTKEDFKTNTNTDMYDFKFKKAAVYGKFKQDNRGNRTKICDEEFVQSPSRHHKETLNGFVTMPFYKHNSCKTVQKNKNERCIAVNLYPENKIPQQYDYIAFLSDDDKFVNVPALRFNVFSERNRRTDNFSPFFVSTYKKGSHRLHDLEKLKCQHCTYVPILADLLIENIKTSLKMQTHDAETPKFVDGAVLVNSRFKQKKDIGKDLHSTFTYQNQKQGHAMQNFPFKNLVDSVKLRHDKMVKKEISTDLSKLANASVNNKQNTEESGSAPPKQSDDLLTSFRFSNETFKDLEEIPNENFTSTVVTQITAQKTTETLSFPTKIEETNAPEESKAVPVEENNLSEAFQFPNLKTFQKIKSAFKNWMSPGSESTSVGAKYLKDTTIIASTTSVVSETSSETISSLTTSEMQSSISEVTEILPSLSTFTTSSKSAETKQSVKLTSLAQLLIPTHVTYTSSSYQPNAYQEKKPQMDHPYGTPPNYGTNEYQANNPQMDHPYGTPPNYGTNKYQENNPQKYHPNAPSPNGYQEYNPQIYPPYYQVPTYSPNGYQENNPYGYRPYDEKTKEYQKNNPPNKDQRNKHPISTFRTNTDEKNKPKEHNPYGPISTYGTSEYETNIPTVKSPNFQTNIKDNSLKVTPAPDRYGPSTYRSENFKEGSSNEFGNYRDDDLSGILDLLGHDLDSDNIHTSDTREQGILEKIKSKLRILSKDLKLMMVIQNLLSKSKERSKKRIRRIKKFVPFSTRLRSKRRKITASRNEKVKKGKRLRHVLQRRKRRLVKKRKKDKT</sequence>
<feature type="compositionally biased region" description="Polar residues" evidence="1">
    <location>
        <begin position="597"/>
        <end position="609"/>
    </location>
</feature>
<gene>
    <name evidence="2" type="primary">AUGUSTUS-3.0.2_34793</name>
    <name evidence="2" type="ORF">TcasGA2_TC034793</name>
</gene>
<feature type="compositionally biased region" description="Polar residues" evidence="1">
    <location>
        <begin position="658"/>
        <end position="669"/>
    </location>
</feature>
<feature type="region of interest" description="Disordered" evidence="1">
    <location>
        <begin position="370"/>
        <end position="394"/>
    </location>
</feature>
<dbReference type="InParanoid" id="A0A139WEE7"/>
<feature type="compositionally biased region" description="Polar residues" evidence="1">
    <location>
        <begin position="619"/>
        <end position="631"/>
    </location>
</feature>
<name>A0A139WEE7_TRICA</name>
<organism evidence="2 3">
    <name type="scientific">Tribolium castaneum</name>
    <name type="common">Red flour beetle</name>
    <dbReference type="NCBI Taxonomy" id="7070"/>
    <lineage>
        <taxon>Eukaryota</taxon>
        <taxon>Metazoa</taxon>
        <taxon>Ecdysozoa</taxon>
        <taxon>Arthropoda</taxon>
        <taxon>Hexapoda</taxon>
        <taxon>Insecta</taxon>
        <taxon>Pterygota</taxon>
        <taxon>Neoptera</taxon>
        <taxon>Endopterygota</taxon>
        <taxon>Coleoptera</taxon>
        <taxon>Polyphaga</taxon>
        <taxon>Cucujiformia</taxon>
        <taxon>Tenebrionidae</taxon>
        <taxon>Tenebrionidae incertae sedis</taxon>
        <taxon>Tribolium</taxon>
    </lineage>
</organism>
<feature type="compositionally biased region" description="Polar residues" evidence="1">
    <location>
        <begin position="763"/>
        <end position="777"/>
    </location>
</feature>
<feature type="compositionally biased region" description="Polar residues" evidence="1">
    <location>
        <begin position="738"/>
        <end position="751"/>
    </location>
</feature>
<evidence type="ECO:0000256" key="1">
    <source>
        <dbReference type="SAM" id="MobiDB-lite"/>
    </source>
</evidence>
<proteinExistence type="predicted"/>
<evidence type="ECO:0000313" key="3">
    <source>
        <dbReference type="Proteomes" id="UP000007266"/>
    </source>
</evidence>
<feature type="region of interest" description="Disordered" evidence="1">
    <location>
        <begin position="45"/>
        <end position="70"/>
    </location>
</feature>
<keyword evidence="3" id="KW-1185">Reference proteome</keyword>
<dbReference type="EMBL" id="KQ971354">
    <property type="protein sequence ID" value="KYB26292.1"/>
    <property type="molecule type" value="Genomic_DNA"/>
</dbReference>
<feature type="region of interest" description="Disordered" evidence="1">
    <location>
        <begin position="738"/>
        <end position="777"/>
    </location>
</feature>